<evidence type="ECO:0000313" key="1">
    <source>
        <dbReference type="EMBL" id="EDP41825.1"/>
    </source>
</evidence>
<keyword evidence="2" id="KW-1185">Reference proteome</keyword>
<accession>A8QAT6</accession>
<name>A8QAT6_MALGO</name>
<dbReference type="VEuPathDB" id="FungiDB:MGL_3827"/>
<dbReference type="InParanoid" id="A8QAT6"/>
<dbReference type="AlphaFoldDB" id="A8QAT6"/>
<organism evidence="1 2">
    <name type="scientific">Malassezia globosa (strain ATCC MYA-4612 / CBS 7966)</name>
    <name type="common">Dandruff-associated fungus</name>
    <dbReference type="NCBI Taxonomy" id="425265"/>
    <lineage>
        <taxon>Eukaryota</taxon>
        <taxon>Fungi</taxon>
        <taxon>Dikarya</taxon>
        <taxon>Basidiomycota</taxon>
        <taxon>Ustilaginomycotina</taxon>
        <taxon>Malasseziomycetes</taxon>
        <taxon>Malasseziales</taxon>
        <taxon>Malasseziaceae</taxon>
        <taxon>Malassezia</taxon>
    </lineage>
</organism>
<dbReference type="KEGG" id="mgl:MGL_3827"/>
<reference evidence="1 2" key="1">
    <citation type="journal article" date="2007" name="Proc. Natl. Acad. Sci. U.S.A.">
        <title>Dandruff-associated Malassezia genomes reveal convergent and divergent virulence traits shared with plant and human fungal pathogens.</title>
        <authorList>
            <person name="Xu J."/>
            <person name="Saunders C.W."/>
            <person name="Hu P."/>
            <person name="Grant R.A."/>
            <person name="Boekhout T."/>
            <person name="Kuramae E.E."/>
            <person name="Kronstad J.W."/>
            <person name="Deangelis Y.M."/>
            <person name="Reeder N.L."/>
            <person name="Johnstone K.R."/>
            <person name="Leland M."/>
            <person name="Fieno A.M."/>
            <person name="Begley W.M."/>
            <person name="Sun Y."/>
            <person name="Lacey M.P."/>
            <person name="Chaudhary T."/>
            <person name="Keough T."/>
            <person name="Chu L."/>
            <person name="Sears R."/>
            <person name="Yuan B."/>
            <person name="Dawson T.L.Jr."/>
        </authorList>
    </citation>
    <scope>NUCLEOTIDE SEQUENCE [LARGE SCALE GENOMIC DNA]</scope>
    <source>
        <strain evidence="2">ATCC MYA-4612 / CBS 7966</strain>
    </source>
</reference>
<dbReference type="RefSeq" id="XP_001729039.1">
    <property type="nucleotide sequence ID" value="XM_001728987.1"/>
</dbReference>
<dbReference type="STRING" id="425265.A8QAT6"/>
<sequence>MFFGERVASRLLISPWPSHYWIDLPLVPFMLIASRLPIFANFSTWIPTLALMPLTGSINTSPMRPVFNRYPARAMFSNGYPPDPFMTALLLPWLHCLFRHCVSHWYPT</sequence>
<evidence type="ECO:0000313" key="2">
    <source>
        <dbReference type="Proteomes" id="UP000008837"/>
    </source>
</evidence>
<dbReference type="Proteomes" id="UP000008837">
    <property type="component" value="Unassembled WGS sequence"/>
</dbReference>
<dbReference type="GeneID" id="5853346"/>
<comment type="caution">
    <text evidence="1">The sequence shown here is derived from an EMBL/GenBank/DDBJ whole genome shotgun (WGS) entry which is preliminary data.</text>
</comment>
<protein>
    <submittedName>
        <fullName evidence="1">Uncharacterized protein</fullName>
    </submittedName>
</protein>
<proteinExistence type="predicted"/>
<dbReference type="EMBL" id="AAYY01000015">
    <property type="protein sequence ID" value="EDP41825.1"/>
    <property type="molecule type" value="Genomic_DNA"/>
</dbReference>
<gene>
    <name evidence="1" type="ORF">MGL_3827</name>
</gene>
<dbReference type="OrthoDB" id="5817083at2759"/>